<dbReference type="InterPro" id="IPR039986">
    <property type="entry name" value="CFAP210"/>
</dbReference>
<feature type="domain" description="Trichohyalin-plectin-homology" evidence="4">
    <location>
        <begin position="147"/>
        <end position="482"/>
    </location>
</feature>
<evidence type="ECO:0000313" key="5">
    <source>
        <dbReference type="EMBL" id="PKU49426.1"/>
    </source>
</evidence>
<sequence length="538" mass="63728">MAAAGPGRPRGKERQQQRQRQQALPHHLEENNVLDGCFLPNEVDLHQVIVLPKAEWERIQDSLDSTTREAARILAEQKEQEETRLRSKAAVKDWPNTIMGLAQRKLKAKKLREEREEEERKQLDLEEQQFQAAKRKEAIDRAKTYLYYQTERLKGFHSALLLTEVLKERDAQVEFKKLKSDVNKKKDEEKEHEHKEAILREQEKAHQHYMNQQALRRDQLEQIKERKHQEDLAKLEAKREGEQIERLNRLYQLEIQRAMEKEQEEKAEQQRLYDEYVTDQKIIKAIEEQKQMEEDDRIKAHFKAKQTIAKLIKEKKAEMRRLTQERQDKIVSQLAAQMKEALKREDDRVARDIEKKEAEEEKKHKEKEAKEKAAIESIAEHRATVMKMKVEREREEKAEAKKELNALMEKNRIYLEMEKNKKQRRRDANMEVQKIQIQQMAEKQAKKQQEKQADLDYDAQTEAIALCKEREFQSYAKQVIESESKTTRHLYPLLKAFKDGRGLGHGPFSRGRQGIAQDDAGTQLPYSCTTAQEVKNMK</sequence>
<feature type="region of interest" description="Disordered" evidence="3">
    <location>
        <begin position="1"/>
        <end position="28"/>
    </location>
</feature>
<reference evidence="6" key="2">
    <citation type="submission" date="2017-12" db="EMBL/GenBank/DDBJ databases">
        <title>Genome sequence of the Bar-tailed Godwit (Limosa lapponica baueri).</title>
        <authorList>
            <person name="Lima N.C.B."/>
            <person name="Parody-Merino A.M."/>
            <person name="Battley P.F."/>
            <person name="Fidler A.E."/>
            <person name="Prosdocimi F."/>
        </authorList>
    </citation>
    <scope>NUCLEOTIDE SEQUENCE [LARGE SCALE GENOMIC DNA]</scope>
</reference>
<dbReference type="OrthoDB" id="331765at2759"/>
<keyword evidence="1 2" id="KW-0175">Coiled coil</keyword>
<dbReference type="PANTHER" id="PTHR28663:SF1">
    <property type="entry name" value="CILIA- AND FLAGELLA- ASSOCIATED PROTEIN 210"/>
    <property type="match status" value="1"/>
</dbReference>
<dbReference type="GO" id="GO:0005879">
    <property type="term" value="C:axonemal microtubule"/>
    <property type="evidence" value="ECO:0007669"/>
    <property type="project" value="TreeGrafter"/>
</dbReference>
<proteinExistence type="predicted"/>
<name>A0A2I0UTS1_LIMLA</name>
<dbReference type="Pfam" id="PF13868">
    <property type="entry name" value="TPH"/>
    <property type="match status" value="1"/>
</dbReference>
<evidence type="ECO:0000313" key="6">
    <source>
        <dbReference type="Proteomes" id="UP000233556"/>
    </source>
</evidence>
<dbReference type="EMBL" id="KZ505638">
    <property type="protein sequence ID" value="PKU49426.1"/>
    <property type="molecule type" value="Genomic_DNA"/>
</dbReference>
<keyword evidence="6" id="KW-1185">Reference proteome</keyword>
<feature type="region of interest" description="Disordered" evidence="3">
    <location>
        <begin position="353"/>
        <end position="373"/>
    </location>
</feature>
<reference evidence="6" key="1">
    <citation type="submission" date="2017-11" db="EMBL/GenBank/DDBJ databases">
        <authorList>
            <person name="Lima N.C."/>
            <person name="Parody-Merino A.M."/>
            <person name="Battley P.F."/>
            <person name="Fidler A.E."/>
            <person name="Prosdocimi F."/>
        </authorList>
    </citation>
    <scope>NUCLEOTIDE SEQUENCE [LARGE SCALE GENOMIC DNA]</scope>
</reference>
<dbReference type="PANTHER" id="PTHR28663">
    <property type="entry name" value="COILED-COIL DOMAIN-CONTAINING PROTEIN 173"/>
    <property type="match status" value="1"/>
</dbReference>
<evidence type="ECO:0000259" key="4">
    <source>
        <dbReference type="Pfam" id="PF13868"/>
    </source>
</evidence>
<accession>A0A2I0UTS1</accession>
<feature type="coiled-coil region" evidence="2">
    <location>
        <begin position="63"/>
        <end position="136"/>
    </location>
</feature>
<dbReference type="AlphaFoldDB" id="A0A2I0UTS1"/>
<evidence type="ECO:0000256" key="1">
    <source>
        <dbReference type="ARBA" id="ARBA00023054"/>
    </source>
</evidence>
<organism evidence="5 6">
    <name type="scientific">Limosa lapponica baueri</name>
    <dbReference type="NCBI Taxonomy" id="1758121"/>
    <lineage>
        <taxon>Eukaryota</taxon>
        <taxon>Metazoa</taxon>
        <taxon>Chordata</taxon>
        <taxon>Craniata</taxon>
        <taxon>Vertebrata</taxon>
        <taxon>Euteleostomi</taxon>
        <taxon>Archelosauria</taxon>
        <taxon>Archosauria</taxon>
        <taxon>Dinosauria</taxon>
        <taxon>Saurischia</taxon>
        <taxon>Theropoda</taxon>
        <taxon>Coelurosauria</taxon>
        <taxon>Aves</taxon>
        <taxon>Neognathae</taxon>
        <taxon>Neoaves</taxon>
        <taxon>Charadriiformes</taxon>
        <taxon>Scolopacidae</taxon>
        <taxon>Limosa</taxon>
    </lineage>
</organism>
<dbReference type="InterPro" id="IPR043597">
    <property type="entry name" value="TPH_dom"/>
</dbReference>
<feature type="coiled-coil region" evidence="2">
    <location>
        <begin position="168"/>
        <end position="279"/>
    </location>
</feature>
<protein>
    <recommendedName>
        <fullName evidence="4">Trichohyalin-plectin-homology domain-containing protein</fullName>
    </recommendedName>
</protein>
<evidence type="ECO:0000256" key="2">
    <source>
        <dbReference type="SAM" id="Coils"/>
    </source>
</evidence>
<dbReference type="Proteomes" id="UP000233556">
    <property type="component" value="Unassembled WGS sequence"/>
</dbReference>
<evidence type="ECO:0000256" key="3">
    <source>
        <dbReference type="SAM" id="MobiDB-lite"/>
    </source>
</evidence>
<gene>
    <name evidence="5" type="ORF">llap_291</name>
</gene>